<evidence type="ECO:0000313" key="5">
    <source>
        <dbReference type="EMBL" id="QII82129.1"/>
    </source>
</evidence>
<evidence type="ECO:0000313" key="6">
    <source>
        <dbReference type="Proteomes" id="UP000501451"/>
    </source>
</evidence>
<dbReference type="KEGG" id="jar:G7057_06575"/>
<name>A0A6G7KA31_9LACT</name>
<evidence type="ECO:0000256" key="4">
    <source>
        <dbReference type="ARBA" id="ARBA00023317"/>
    </source>
</evidence>
<keyword evidence="2" id="KW-0865">Zymogen</keyword>
<dbReference type="GO" id="GO:0008654">
    <property type="term" value="P:phospholipid biosynthetic process"/>
    <property type="evidence" value="ECO:0007669"/>
    <property type="project" value="InterPro"/>
</dbReference>
<keyword evidence="4" id="KW-0670">Pyruvate</keyword>
<protein>
    <submittedName>
        <fullName evidence="5">Phosphatidylserine decarboxylase</fullName>
    </submittedName>
</protein>
<dbReference type="PANTHER" id="PTHR10067">
    <property type="entry name" value="PHOSPHATIDYLSERINE DECARBOXYLASE"/>
    <property type="match status" value="1"/>
</dbReference>
<dbReference type="GO" id="GO:0004609">
    <property type="term" value="F:phosphatidylserine decarboxylase activity"/>
    <property type="evidence" value="ECO:0007669"/>
    <property type="project" value="InterPro"/>
</dbReference>
<proteinExistence type="predicted"/>
<accession>A0A6G7KA31</accession>
<keyword evidence="6" id="KW-1185">Reference proteome</keyword>
<organism evidence="5 6">
    <name type="scientific">Jeotgalibaca arthritidis</name>
    <dbReference type="NCBI Taxonomy" id="1868794"/>
    <lineage>
        <taxon>Bacteria</taxon>
        <taxon>Bacillati</taxon>
        <taxon>Bacillota</taxon>
        <taxon>Bacilli</taxon>
        <taxon>Lactobacillales</taxon>
        <taxon>Carnobacteriaceae</taxon>
        <taxon>Jeotgalibaca</taxon>
    </lineage>
</organism>
<keyword evidence="3" id="KW-0456">Lyase</keyword>
<dbReference type="AlphaFoldDB" id="A0A6G7KA31"/>
<reference evidence="5 6" key="1">
    <citation type="journal article" date="2017" name="Int. J. Syst. Evol. Microbiol.">
        <title>Jeotgalibaca porci sp. nov. and Jeotgalibaca arthritidis sp. nov., isolated from pigs, and emended description of the genus Jeotgalibaca.</title>
        <authorList>
            <person name="Zamora L."/>
            <person name="Perez-Sancho M."/>
            <person name="Dominguez L."/>
            <person name="Fernandez-Garayzabal J.F."/>
            <person name="Vela A.I."/>
        </authorList>
    </citation>
    <scope>NUCLEOTIDE SEQUENCE [LARGE SCALE GENOMIC DNA]</scope>
    <source>
        <strain evidence="5 6">CECT 9157</strain>
    </source>
</reference>
<evidence type="ECO:0000256" key="2">
    <source>
        <dbReference type="ARBA" id="ARBA00023145"/>
    </source>
</evidence>
<dbReference type="Proteomes" id="UP000501451">
    <property type="component" value="Chromosome"/>
</dbReference>
<evidence type="ECO:0000256" key="3">
    <source>
        <dbReference type="ARBA" id="ARBA00023239"/>
    </source>
</evidence>
<sequence length="289" mass="33090">MADYYNRQKDTIEKEKEVGGKAIEWLYQTSFGRLLLKLLVGPSFSNWKAKQNSKPSSAKKIADFVENYDIDLSEAEKDSFHSFNDFFTRKLKPTARPIDSNPQSVVAVCDGKLQVFPLNHQTQFTIKNSQYSLLDIIQDETLAETFKGGYCFVYRLSMDDYHRYIYPDGGRCLTEGRIKGKLHTVRPIAHEFVSVFSENTRHWQLLATQHFGQLLYMEVGAMLVGKIQNHGHSRFERGQEKGYFEYGASTIIVCYQKDKLKVAGDILRQSRAGVEVKVKLGEKVGEAYV</sequence>
<gene>
    <name evidence="5" type="ORF">G7057_06575</name>
</gene>
<evidence type="ECO:0000256" key="1">
    <source>
        <dbReference type="ARBA" id="ARBA00022793"/>
    </source>
</evidence>
<dbReference type="PANTHER" id="PTHR10067:SF17">
    <property type="entry name" value="PHOSPHATIDYLSERINE DECARBOXYLASE PROENZYME 2"/>
    <property type="match status" value="1"/>
</dbReference>
<dbReference type="RefSeq" id="WP_166162161.1">
    <property type="nucleotide sequence ID" value="NZ_CP049740.1"/>
</dbReference>
<keyword evidence="1" id="KW-0210">Decarboxylase</keyword>
<dbReference type="EMBL" id="CP049740">
    <property type="protein sequence ID" value="QII82129.1"/>
    <property type="molecule type" value="Genomic_DNA"/>
</dbReference>
<dbReference type="Pfam" id="PF02666">
    <property type="entry name" value="PS_Dcarbxylase"/>
    <property type="match status" value="1"/>
</dbReference>
<dbReference type="InterPro" id="IPR003817">
    <property type="entry name" value="PS_Dcarbxylase"/>
</dbReference>